<dbReference type="Gene3D" id="1.10.1660.10">
    <property type="match status" value="1"/>
</dbReference>
<evidence type="ECO:0000313" key="2">
    <source>
        <dbReference type="Proteomes" id="UP000285456"/>
    </source>
</evidence>
<reference evidence="1 2" key="1">
    <citation type="journal article" date="2007" name="Int. J. Syst. Evol. Microbiol.">
        <title>Oceanobacillus profundus sp. nov., isolated from a deep-sea sediment core.</title>
        <authorList>
            <person name="Kim Y.G."/>
            <person name="Choi D.H."/>
            <person name="Hyun S."/>
            <person name="Cho B.C."/>
        </authorList>
    </citation>
    <scope>NUCLEOTIDE SEQUENCE [LARGE SCALE GENOMIC DNA]</scope>
    <source>
        <strain evidence="1 2">DSM 18246</strain>
    </source>
</reference>
<dbReference type="AlphaFoldDB" id="A0A417YGI9"/>
<evidence type="ECO:0000313" key="1">
    <source>
        <dbReference type="EMBL" id="RHW31938.1"/>
    </source>
</evidence>
<name>A0A417YGI9_9BACI</name>
<dbReference type="RefSeq" id="WP_118889496.1">
    <property type="nucleotide sequence ID" value="NZ_PHUT01000007.1"/>
</dbReference>
<proteinExistence type="predicted"/>
<protein>
    <submittedName>
        <fullName evidence="1">Uncharacterized protein</fullName>
    </submittedName>
</protein>
<comment type="caution">
    <text evidence="1">The sequence shown here is derived from an EMBL/GenBank/DDBJ whole genome shotgun (WGS) entry which is preliminary data.</text>
</comment>
<gene>
    <name evidence="1" type="ORF">D1B32_11915</name>
</gene>
<keyword evidence="2" id="KW-1185">Reference proteome</keyword>
<dbReference type="EMBL" id="QWEH01000007">
    <property type="protein sequence ID" value="RHW31938.1"/>
    <property type="molecule type" value="Genomic_DNA"/>
</dbReference>
<dbReference type="Proteomes" id="UP000285456">
    <property type="component" value="Unassembled WGS sequence"/>
</dbReference>
<accession>A0A417YGI9</accession>
<sequence>MEVEFVTLGNASKIIDTPAPTLRGWADKLEELQVHYLERNHRDERIFYESDIKIFRYMAEQKSKYNRKTTTTDIAYVIAENDKFELRQKGSVPAVPKHKAQLSEIDLEHLVQQRDFQEFIGGIIQRATDGLSEEISEKVSNNMRVELNNKLDDIEERRIKRMDQYLAEQRETQKMIEEYLKLPAYKKIFSKNPMKNTKK</sequence>
<dbReference type="OrthoDB" id="2867204at2"/>
<organism evidence="1 2">
    <name type="scientific">Oceanobacillus profundus</name>
    <dbReference type="NCBI Taxonomy" id="372463"/>
    <lineage>
        <taxon>Bacteria</taxon>
        <taxon>Bacillati</taxon>
        <taxon>Bacillota</taxon>
        <taxon>Bacilli</taxon>
        <taxon>Bacillales</taxon>
        <taxon>Bacillaceae</taxon>
        <taxon>Oceanobacillus</taxon>
    </lineage>
</organism>